<gene>
    <name evidence="11" type="ORF">BdWA1_000892</name>
</gene>
<keyword evidence="12" id="KW-1185">Reference proteome</keyword>
<dbReference type="Gene3D" id="3.30.420.40">
    <property type="match status" value="2"/>
</dbReference>
<dbReference type="InterPro" id="IPR043129">
    <property type="entry name" value="ATPase_NBD"/>
</dbReference>
<dbReference type="PANTHER" id="PTHR10196">
    <property type="entry name" value="SUGAR KINASE"/>
    <property type="match status" value="1"/>
</dbReference>
<dbReference type="InterPro" id="IPR000577">
    <property type="entry name" value="Carb_kinase_FGGY"/>
</dbReference>
<evidence type="ECO:0000256" key="4">
    <source>
        <dbReference type="ARBA" id="ARBA00022679"/>
    </source>
</evidence>
<evidence type="ECO:0000313" key="12">
    <source>
        <dbReference type="Proteomes" id="UP001214638"/>
    </source>
</evidence>
<accession>A0AAD9UQF5</accession>
<dbReference type="PANTHER" id="PTHR10196:SF69">
    <property type="entry name" value="GLYCEROL KINASE"/>
    <property type="match status" value="1"/>
</dbReference>
<dbReference type="SUPFAM" id="SSF53067">
    <property type="entry name" value="Actin-like ATPase domain"/>
    <property type="match status" value="2"/>
</dbReference>
<keyword evidence="4" id="KW-0808">Transferase</keyword>
<comment type="caution">
    <text evidence="11">The sequence shown here is derived from an EMBL/GenBank/DDBJ whole genome shotgun (WGS) entry which is preliminary data.</text>
</comment>
<organism evidence="11 12">
    <name type="scientific">Babesia duncani</name>
    <dbReference type="NCBI Taxonomy" id="323732"/>
    <lineage>
        <taxon>Eukaryota</taxon>
        <taxon>Sar</taxon>
        <taxon>Alveolata</taxon>
        <taxon>Apicomplexa</taxon>
        <taxon>Aconoidasida</taxon>
        <taxon>Piroplasmida</taxon>
        <taxon>Babesiidae</taxon>
        <taxon>Babesia</taxon>
    </lineage>
</organism>
<dbReference type="PROSITE" id="PS00933">
    <property type="entry name" value="FGGY_KINASES_1"/>
    <property type="match status" value="1"/>
</dbReference>
<dbReference type="InterPro" id="IPR018483">
    <property type="entry name" value="Carb_kinase_FGGY_CS"/>
</dbReference>
<dbReference type="RefSeq" id="XP_067804731.1">
    <property type="nucleotide sequence ID" value="XM_067945940.1"/>
</dbReference>
<dbReference type="InterPro" id="IPR018484">
    <property type="entry name" value="FGGY_N"/>
</dbReference>
<evidence type="ECO:0000256" key="2">
    <source>
        <dbReference type="ARBA" id="ARBA00009156"/>
    </source>
</evidence>
<evidence type="ECO:0000256" key="5">
    <source>
        <dbReference type="ARBA" id="ARBA00022741"/>
    </source>
</evidence>
<dbReference type="KEGG" id="bdw:94335190"/>
<dbReference type="GO" id="GO:0006641">
    <property type="term" value="P:triglyceride metabolic process"/>
    <property type="evidence" value="ECO:0007669"/>
    <property type="project" value="TreeGrafter"/>
</dbReference>
<comment type="pathway">
    <text evidence="1">Polyol metabolism; glycerol degradation via glycerol kinase pathway; sn-glycerol 3-phosphate from glycerol: step 1/1.</text>
</comment>
<sequence>MDRLQIYINRWCEHDPLEIMESVYDVMNGALEELKKKVPSFEIVGLGITNQRETIIAWDAATGKPLYNAIVWLDIRAEKEVEELIDTYGSASHFYNKTGLLINTYFSAAKLKWMSKNLDWFDRAVAEETVRFGTIDTWIIYNLTGEFVTDITNASRTLLMDIHKEKWSTEMLSVFGLKRSLLPNILSNCSTFGTIKSDRVPEFKGIKITGCAGDQQASCVGQGIFQEFAIKCTFGTGAFILTNTGIFKALDGIIQIGTRRVISSGGLLCTPCYKLGDNAETVFALEGSIATVGAGVTWLKEMGLISDKKEISAILNECKKSKGVVFVPAFAGLFAPRWRADARACIMGMTQHTGRGHIIRAFCESIGLQFAEILTSLSRDVGARDYPYICVDGGLSKNSEIMQLISDIVNVPFGKYIYQIATLERSHDPEVTCRGAAALAGMGAGVLKTLKHVEQVIAKRDERWLPNITNEERAEIVKFWNLGVERSLMWNQ</sequence>
<dbReference type="GeneID" id="94335190"/>
<protein>
    <recommendedName>
        <fullName evidence="3">glycerol kinase</fullName>
        <ecNumber evidence="3">2.7.1.30</ecNumber>
    </recommendedName>
    <alternativeName>
        <fullName evidence="8">ATP:glycerol 3-phosphotransferase</fullName>
    </alternativeName>
</protein>
<dbReference type="Pfam" id="PF00370">
    <property type="entry name" value="FGGY_N"/>
    <property type="match status" value="1"/>
</dbReference>
<dbReference type="GO" id="GO:0006071">
    <property type="term" value="P:glycerol metabolic process"/>
    <property type="evidence" value="ECO:0007669"/>
    <property type="project" value="TreeGrafter"/>
</dbReference>
<evidence type="ECO:0000256" key="6">
    <source>
        <dbReference type="ARBA" id="ARBA00022777"/>
    </source>
</evidence>
<feature type="domain" description="Carbohydrate kinase FGGY C-terminal" evidence="10">
    <location>
        <begin position="267"/>
        <end position="443"/>
    </location>
</feature>
<comment type="similarity">
    <text evidence="2">Belongs to the FGGY kinase family.</text>
</comment>
<evidence type="ECO:0000259" key="10">
    <source>
        <dbReference type="Pfam" id="PF02782"/>
    </source>
</evidence>
<keyword evidence="5" id="KW-0547">Nucleotide-binding</keyword>
<evidence type="ECO:0000259" key="9">
    <source>
        <dbReference type="Pfam" id="PF00370"/>
    </source>
</evidence>
<dbReference type="EC" id="2.7.1.30" evidence="3"/>
<dbReference type="Pfam" id="PF02782">
    <property type="entry name" value="FGGY_C"/>
    <property type="match status" value="1"/>
</dbReference>
<dbReference type="PIRSF" id="PIRSF000538">
    <property type="entry name" value="GlpK"/>
    <property type="match status" value="1"/>
</dbReference>
<name>A0AAD9UQF5_9APIC</name>
<evidence type="ECO:0000313" key="11">
    <source>
        <dbReference type="EMBL" id="KAK2197889.1"/>
    </source>
</evidence>
<dbReference type="Proteomes" id="UP001214638">
    <property type="component" value="Unassembled WGS sequence"/>
</dbReference>
<dbReference type="GO" id="GO:0004370">
    <property type="term" value="F:glycerol kinase activity"/>
    <property type="evidence" value="ECO:0007669"/>
    <property type="project" value="UniProtKB-EC"/>
</dbReference>
<feature type="domain" description="Carbohydrate kinase FGGY N-terminal" evidence="9">
    <location>
        <begin position="8"/>
        <end position="221"/>
    </location>
</feature>
<dbReference type="GO" id="GO:0005524">
    <property type="term" value="F:ATP binding"/>
    <property type="evidence" value="ECO:0007669"/>
    <property type="project" value="UniProtKB-KW"/>
</dbReference>
<keyword evidence="7" id="KW-0067">ATP-binding</keyword>
<dbReference type="GO" id="GO:0046167">
    <property type="term" value="P:glycerol-3-phosphate biosynthetic process"/>
    <property type="evidence" value="ECO:0007669"/>
    <property type="project" value="TreeGrafter"/>
</dbReference>
<keyword evidence="6 11" id="KW-0418">Kinase</keyword>
<evidence type="ECO:0000256" key="1">
    <source>
        <dbReference type="ARBA" id="ARBA00005190"/>
    </source>
</evidence>
<dbReference type="EMBL" id="JALLKP010000001">
    <property type="protein sequence ID" value="KAK2197889.1"/>
    <property type="molecule type" value="Genomic_DNA"/>
</dbReference>
<reference evidence="11" key="1">
    <citation type="journal article" date="2023" name="Nat. Microbiol.">
        <title>Babesia duncani multi-omics identifies virulence factors and drug targets.</title>
        <authorList>
            <person name="Singh P."/>
            <person name="Lonardi S."/>
            <person name="Liang Q."/>
            <person name="Vydyam P."/>
            <person name="Khabirova E."/>
            <person name="Fang T."/>
            <person name="Gihaz S."/>
            <person name="Thekkiniath J."/>
            <person name="Munshi M."/>
            <person name="Abel S."/>
            <person name="Ciampossin L."/>
            <person name="Batugedara G."/>
            <person name="Gupta M."/>
            <person name="Lu X.M."/>
            <person name="Lenz T."/>
            <person name="Chakravarty S."/>
            <person name="Cornillot E."/>
            <person name="Hu Y."/>
            <person name="Ma W."/>
            <person name="Gonzalez L.M."/>
            <person name="Sanchez S."/>
            <person name="Estrada K."/>
            <person name="Sanchez-Flores A."/>
            <person name="Montero E."/>
            <person name="Harb O.S."/>
            <person name="Le Roch K.G."/>
            <person name="Mamoun C.B."/>
        </authorList>
    </citation>
    <scope>NUCLEOTIDE SEQUENCE</scope>
    <source>
        <strain evidence="11">WA1</strain>
    </source>
</reference>
<dbReference type="AlphaFoldDB" id="A0AAD9UQF5"/>
<evidence type="ECO:0000256" key="3">
    <source>
        <dbReference type="ARBA" id="ARBA00012099"/>
    </source>
</evidence>
<dbReference type="GO" id="GO:0005739">
    <property type="term" value="C:mitochondrion"/>
    <property type="evidence" value="ECO:0007669"/>
    <property type="project" value="TreeGrafter"/>
</dbReference>
<evidence type="ECO:0000256" key="8">
    <source>
        <dbReference type="ARBA" id="ARBA00043149"/>
    </source>
</evidence>
<proteinExistence type="inferred from homology"/>
<dbReference type="InterPro" id="IPR018485">
    <property type="entry name" value="FGGY_C"/>
</dbReference>
<evidence type="ECO:0000256" key="7">
    <source>
        <dbReference type="ARBA" id="ARBA00022840"/>
    </source>
</evidence>